<comment type="caution">
    <text evidence="7">The sequence shown here is derived from an EMBL/GenBank/DDBJ whole genome shotgun (WGS) entry which is preliminary data.</text>
</comment>
<dbReference type="EMBL" id="JABUOH010000046">
    <property type="protein sequence ID" value="NWN45793.1"/>
    <property type="molecule type" value="Genomic_DNA"/>
</dbReference>
<evidence type="ECO:0000259" key="5">
    <source>
        <dbReference type="Pfam" id="PF00707"/>
    </source>
</evidence>
<gene>
    <name evidence="7" type="ORF">HR065_01715</name>
</gene>
<dbReference type="InterPro" id="IPR019815">
    <property type="entry name" value="Translation_initiation_fac_3_C"/>
</dbReference>
<keyword evidence="3" id="KW-0648">Protein biosynthesis</keyword>
<dbReference type="InterPro" id="IPR019814">
    <property type="entry name" value="Translation_initiation_fac_3_N"/>
</dbReference>
<keyword evidence="2 7" id="KW-0396">Initiation factor</keyword>
<dbReference type="GO" id="GO:0032790">
    <property type="term" value="P:ribosome disassembly"/>
    <property type="evidence" value="ECO:0007669"/>
    <property type="project" value="TreeGrafter"/>
</dbReference>
<dbReference type="InterPro" id="IPR001288">
    <property type="entry name" value="Translation_initiation_fac_3"/>
</dbReference>
<proteinExistence type="inferred from homology"/>
<dbReference type="PANTHER" id="PTHR10938">
    <property type="entry name" value="TRANSLATION INITIATION FACTOR IF-3"/>
    <property type="match status" value="1"/>
</dbReference>
<protein>
    <recommendedName>
        <fullName evidence="4">Translation initiation factor IF-3</fullName>
    </recommendedName>
</protein>
<dbReference type="Pfam" id="PF05198">
    <property type="entry name" value="IF3_N"/>
    <property type="match status" value="1"/>
</dbReference>
<keyword evidence="8" id="KW-1185">Reference proteome</keyword>
<dbReference type="Pfam" id="PF00707">
    <property type="entry name" value="IF3_C"/>
    <property type="match status" value="1"/>
</dbReference>
<accession>A0A851HIZ4</accession>
<dbReference type="InterPro" id="IPR036788">
    <property type="entry name" value="T_IF-3_C_sf"/>
</dbReference>
<dbReference type="Gene3D" id="3.30.110.10">
    <property type="entry name" value="Translation initiation factor 3 (IF-3), C-terminal domain"/>
    <property type="match status" value="1"/>
</dbReference>
<dbReference type="GO" id="GO:0016020">
    <property type="term" value="C:membrane"/>
    <property type="evidence" value="ECO:0007669"/>
    <property type="project" value="TreeGrafter"/>
</dbReference>
<dbReference type="InterPro" id="IPR036787">
    <property type="entry name" value="T_IF-3_N_sf"/>
</dbReference>
<reference evidence="7 8" key="1">
    <citation type="submission" date="2020-06" db="EMBL/GenBank/DDBJ databases">
        <title>Draft genome sequence of Candidatus Phytoplasma pruni (X-disease group, subgroup 16SrIII-B) strain ChTDIII from Argentina.</title>
        <authorList>
            <person name="Fernandez F.D."/>
            <person name="Zuebert C."/>
            <person name="Huettel B."/>
            <person name="Kube M."/>
            <person name="Conci L.R."/>
        </authorList>
    </citation>
    <scope>NUCLEOTIDE SEQUENCE [LARGE SCALE GENOMIC DNA]</scope>
    <source>
        <strain evidence="7 8">ChTDIII</strain>
    </source>
</reference>
<dbReference type="RefSeq" id="WP_026072006.1">
    <property type="nucleotide sequence ID" value="NZ_JABUOH010000046.1"/>
</dbReference>
<name>A0A851HIZ4_9MOLU</name>
<evidence type="ECO:0000259" key="6">
    <source>
        <dbReference type="Pfam" id="PF05198"/>
    </source>
</evidence>
<evidence type="ECO:0000256" key="3">
    <source>
        <dbReference type="ARBA" id="ARBA00022917"/>
    </source>
</evidence>
<sequence>MKYKKNKKDNLKVDVLFNENIPYGEHLVIDEKGDKLGVFEKSKILDLADSKDIDVVLINGNSNPKVVRLMDYSQFYYDQQKKLKKIQKKQNITVLKKLRISPNIQANDLEYKVKKVRDFLVKGDKVKITMFFPGRMIVHSELGKKVFQQIISDLKDVSKIDLFPKLEGRQMSALLVPLISKK</sequence>
<dbReference type="NCBIfam" id="TIGR00168">
    <property type="entry name" value="infC"/>
    <property type="match status" value="1"/>
</dbReference>
<feature type="domain" description="Translation initiation factor 3 C-terminal" evidence="5">
    <location>
        <begin position="94"/>
        <end position="177"/>
    </location>
</feature>
<evidence type="ECO:0000256" key="1">
    <source>
        <dbReference type="ARBA" id="ARBA00005439"/>
    </source>
</evidence>
<evidence type="ECO:0000313" key="8">
    <source>
        <dbReference type="Proteomes" id="UP000568109"/>
    </source>
</evidence>
<evidence type="ECO:0000256" key="2">
    <source>
        <dbReference type="ARBA" id="ARBA00022540"/>
    </source>
</evidence>
<dbReference type="SUPFAM" id="SSF54364">
    <property type="entry name" value="Translation initiation factor IF3, N-terminal domain"/>
    <property type="match status" value="1"/>
</dbReference>
<comment type="similarity">
    <text evidence="1">Belongs to the IF-3 family.</text>
</comment>
<dbReference type="SUPFAM" id="SSF55200">
    <property type="entry name" value="Translation initiation factor IF3, C-terminal domain"/>
    <property type="match status" value="1"/>
</dbReference>
<evidence type="ECO:0000313" key="7">
    <source>
        <dbReference type="EMBL" id="NWN45793.1"/>
    </source>
</evidence>
<dbReference type="GO" id="GO:0005829">
    <property type="term" value="C:cytosol"/>
    <property type="evidence" value="ECO:0007669"/>
    <property type="project" value="TreeGrafter"/>
</dbReference>
<dbReference type="GO" id="GO:0003743">
    <property type="term" value="F:translation initiation factor activity"/>
    <property type="evidence" value="ECO:0007669"/>
    <property type="project" value="UniProtKB-UniRule"/>
</dbReference>
<feature type="domain" description="Translation initiation factor 3 N-terminal" evidence="6">
    <location>
        <begin position="18"/>
        <end position="85"/>
    </location>
</feature>
<organism evidence="7 8">
    <name type="scientific">Candidatus Phytoplasma pruni</name>
    <dbReference type="NCBI Taxonomy" id="479893"/>
    <lineage>
        <taxon>Bacteria</taxon>
        <taxon>Bacillati</taxon>
        <taxon>Mycoplasmatota</taxon>
        <taxon>Mollicutes</taxon>
        <taxon>Acholeplasmatales</taxon>
        <taxon>Acholeplasmataceae</taxon>
        <taxon>Candidatus Phytoplasma</taxon>
        <taxon>16SrIII (X-disease group)</taxon>
    </lineage>
</organism>
<dbReference type="AlphaFoldDB" id="A0A851HIZ4"/>
<dbReference type="PANTHER" id="PTHR10938:SF0">
    <property type="entry name" value="TRANSLATION INITIATION FACTOR IF-3, MITOCHONDRIAL"/>
    <property type="match status" value="1"/>
</dbReference>
<evidence type="ECO:0000256" key="4">
    <source>
        <dbReference type="NCBIfam" id="TIGR00168"/>
    </source>
</evidence>
<dbReference type="Gene3D" id="3.10.20.80">
    <property type="entry name" value="Translation initiation factor 3 (IF-3), N-terminal domain"/>
    <property type="match status" value="1"/>
</dbReference>
<dbReference type="GO" id="GO:0043022">
    <property type="term" value="F:ribosome binding"/>
    <property type="evidence" value="ECO:0007669"/>
    <property type="project" value="TreeGrafter"/>
</dbReference>
<dbReference type="Proteomes" id="UP000568109">
    <property type="component" value="Unassembled WGS sequence"/>
</dbReference>